<accession>A0A2R6VXY5</accession>
<feature type="region of interest" description="Disordered" evidence="1">
    <location>
        <begin position="35"/>
        <end position="58"/>
    </location>
</feature>
<organism evidence="2 3">
    <name type="scientific">Marchantia polymorpha</name>
    <name type="common">Common liverwort</name>
    <name type="synonym">Marchantia aquatica</name>
    <dbReference type="NCBI Taxonomy" id="3197"/>
    <lineage>
        <taxon>Eukaryota</taxon>
        <taxon>Viridiplantae</taxon>
        <taxon>Streptophyta</taxon>
        <taxon>Embryophyta</taxon>
        <taxon>Marchantiophyta</taxon>
        <taxon>Marchantiopsida</taxon>
        <taxon>Marchantiidae</taxon>
        <taxon>Marchantiales</taxon>
        <taxon>Marchantiaceae</taxon>
        <taxon>Marchantia</taxon>
    </lineage>
</organism>
<dbReference type="AlphaFoldDB" id="A0A2R6VXY5"/>
<evidence type="ECO:0000313" key="2">
    <source>
        <dbReference type="EMBL" id="PTQ26456.1"/>
    </source>
</evidence>
<dbReference type="Proteomes" id="UP000244005">
    <property type="component" value="Unassembled WGS sequence"/>
</dbReference>
<evidence type="ECO:0000256" key="1">
    <source>
        <dbReference type="SAM" id="MobiDB-lite"/>
    </source>
</evidence>
<reference evidence="3" key="1">
    <citation type="journal article" date="2017" name="Cell">
        <title>Insights into land plant evolution garnered from the Marchantia polymorpha genome.</title>
        <authorList>
            <person name="Bowman J.L."/>
            <person name="Kohchi T."/>
            <person name="Yamato K.T."/>
            <person name="Jenkins J."/>
            <person name="Shu S."/>
            <person name="Ishizaki K."/>
            <person name="Yamaoka S."/>
            <person name="Nishihama R."/>
            <person name="Nakamura Y."/>
            <person name="Berger F."/>
            <person name="Adam C."/>
            <person name="Aki S.S."/>
            <person name="Althoff F."/>
            <person name="Araki T."/>
            <person name="Arteaga-Vazquez M.A."/>
            <person name="Balasubrmanian S."/>
            <person name="Barry K."/>
            <person name="Bauer D."/>
            <person name="Boehm C.R."/>
            <person name="Briginshaw L."/>
            <person name="Caballero-Perez J."/>
            <person name="Catarino B."/>
            <person name="Chen F."/>
            <person name="Chiyoda S."/>
            <person name="Chovatia M."/>
            <person name="Davies K.M."/>
            <person name="Delmans M."/>
            <person name="Demura T."/>
            <person name="Dierschke T."/>
            <person name="Dolan L."/>
            <person name="Dorantes-Acosta A.E."/>
            <person name="Eklund D.M."/>
            <person name="Florent S.N."/>
            <person name="Flores-Sandoval E."/>
            <person name="Fujiyama A."/>
            <person name="Fukuzawa H."/>
            <person name="Galik B."/>
            <person name="Grimanelli D."/>
            <person name="Grimwood J."/>
            <person name="Grossniklaus U."/>
            <person name="Hamada T."/>
            <person name="Haseloff J."/>
            <person name="Hetherington A.J."/>
            <person name="Higo A."/>
            <person name="Hirakawa Y."/>
            <person name="Hundley H.N."/>
            <person name="Ikeda Y."/>
            <person name="Inoue K."/>
            <person name="Inoue S.I."/>
            <person name="Ishida S."/>
            <person name="Jia Q."/>
            <person name="Kakita M."/>
            <person name="Kanazawa T."/>
            <person name="Kawai Y."/>
            <person name="Kawashima T."/>
            <person name="Kennedy M."/>
            <person name="Kinose K."/>
            <person name="Kinoshita T."/>
            <person name="Kohara Y."/>
            <person name="Koide E."/>
            <person name="Komatsu K."/>
            <person name="Kopischke S."/>
            <person name="Kubo M."/>
            <person name="Kyozuka J."/>
            <person name="Lagercrantz U."/>
            <person name="Lin S.S."/>
            <person name="Lindquist E."/>
            <person name="Lipzen A.M."/>
            <person name="Lu C.W."/>
            <person name="De Luna E."/>
            <person name="Martienssen R.A."/>
            <person name="Minamino N."/>
            <person name="Mizutani M."/>
            <person name="Mizutani M."/>
            <person name="Mochizuki N."/>
            <person name="Monte I."/>
            <person name="Mosher R."/>
            <person name="Nagasaki H."/>
            <person name="Nakagami H."/>
            <person name="Naramoto S."/>
            <person name="Nishitani K."/>
            <person name="Ohtani M."/>
            <person name="Okamoto T."/>
            <person name="Okumura M."/>
            <person name="Phillips J."/>
            <person name="Pollak B."/>
            <person name="Reinders A."/>
            <person name="Rovekamp M."/>
            <person name="Sano R."/>
            <person name="Sawa S."/>
            <person name="Schmid M.W."/>
            <person name="Shirakawa M."/>
            <person name="Solano R."/>
            <person name="Spunde A."/>
            <person name="Suetsugu N."/>
            <person name="Sugano S."/>
            <person name="Sugiyama A."/>
            <person name="Sun R."/>
            <person name="Suzuki Y."/>
            <person name="Takenaka M."/>
            <person name="Takezawa D."/>
            <person name="Tomogane H."/>
            <person name="Tsuzuki M."/>
            <person name="Ueda T."/>
            <person name="Umeda M."/>
            <person name="Ward J.M."/>
            <person name="Watanabe Y."/>
            <person name="Yazaki K."/>
            <person name="Yokoyama R."/>
            <person name="Yoshitake Y."/>
            <person name="Yotsui I."/>
            <person name="Zachgo S."/>
            <person name="Schmutz J."/>
        </authorList>
    </citation>
    <scope>NUCLEOTIDE SEQUENCE [LARGE SCALE GENOMIC DNA]</scope>
    <source>
        <strain evidence="3">Tak-1</strain>
    </source>
</reference>
<proteinExistence type="predicted"/>
<name>A0A2R6VXY5_MARPO</name>
<gene>
    <name evidence="2" type="ORF">MARPO_1581s0001</name>
</gene>
<sequence length="58" mass="6881">MENYRSPRPVFQKHPHLFSFISLAFHRYAVRFSDPTSPMRRTINRSPKQPVNRPLSSP</sequence>
<evidence type="ECO:0000313" key="3">
    <source>
        <dbReference type="Proteomes" id="UP000244005"/>
    </source>
</evidence>
<keyword evidence="3" id="KW-1185">Reference proteome</keyword>
<dbReference type="EMBL" id="KZ773913">
    <property type="protein sequence ID" value="PTQ26456.1"/>
    <property type="molecule type" value="Genomic_DNA"/>
</dbReference>
<protein>
    <submittedName>
        <fullName evidence="2">Uncharacterized protein</fullName>
    </submittedName>
</protein>
<feature type="compositionally biased region" description="Polar residues" evidence="1">
    <location>
        <begin position="44"/>
        <end position="58"/>
    </location>
</feature>